<accession>A0ABN1DB96</accession>
<evidence type="ECO:0000256" key="1">
    <source>
        <dbReference type="ARBA" id="ARBA00023063"/>
    </source>
</evidence>
<evidence type="ECO:0000256" key="2">
    <source>
        <dbReference type="SAM" id="MobiDB-lite"/>
    </source>
</evidence>
<dbReference type="Proteomes" id="UP001500220">
    <property type="component" value="Unassembled WGS sequence"/>
</dbReference>
<comment type="caution">
    <text evidence="3">The sequence shown here is derived from an EMBL/GenBank/DDBJ whole genome shotgun (WGS) entry which is preliminary data.</text>
</comment>
<dbReference type="NCBIfam" id="TIGR00684">
    <property type="entry name" value="narJ"/>
    <property type="match status" value="1"/>
</dbReference>
<evidence type="ECO:0000313" key="3">
    <source>
        <dbReference type="EMBL" id="GAA0538910.1"/>
    </source>
</evidence>
<reference evidence="3 4" key="1">
    <citation type="journal article" date="2019" name="Int. J. Syst. Evol. Microbiol.">
        <title>The Global Catalogue of Microorganisms (GCM) 10K type strain sequencing project: providing services to taxonomists for standard genome sequencing and annotation.</title>
        <authorList>
            <consortium name="The Broad Institute Genomics Platform"/>
            <consortium name="The Broad Institute Genome Sequencing Center for Infectious Disease"/>
            <person name="Wu L."/>
            <person name="Ma J."/>
        </authorList>
    </citation>
    <scope>NUCLEOTIDE SEQUENCE [LARGE SCALE GENOMIC DNA]</scope>
    <source>
        <strain evidence="3 4">JCM 10664</strain>
    </source>
</reference>
<dbReference type="Pfam" id="PF02613">
    <property type="entry name" value="Nitrate_red_del"/>
    <property type="match status" value="1"/>
</dbReference>
<protein>
    <recommendedName>
        <fullName evidence="5">Respiratory nitrate reductase chaperone NarJ</fullName>
    </recommendedName>
</protein>
<proteinExistence type="predicted"/>
<dbReference type="PANTHER" id="PTHR43680:SF2">
    <property type="entry name" value="NITRATE REDUCTASE MOLYBDENUM COFACTOR ASSEMBLY CHAPERONE NARJ"/>
    <property type="match status" value="1"/>
</dbReference>
<gene>
    <name evidence="3" type="ORF">GCM10009545_46960</name>
</gene>
<dbReference type="InterPro" id="IPR003765">
    <property type="entry name" value="NO3_reductase_chaperone_NarJ"/>
</dbReference>
<sequence>MSRAHPLAWQTQSLLLDYPTEQLLSHLPLLHEVTAPSGPLQRAVRDPLAAFLQHAEHTPLGDLAADYVATFDHRKRCSPYLSYFTYGDTRRRGMALLRFQHAYRAAGFRLTDKELPDHVAVVLEFAAAEPEPGQRLLIEYRAGIELLRLGLHEADSPWARLLDSLTATLPRLTRRELDRITRLAASGPPEEEVGLEPFASGAASPGRKEATP</sequence>
<dbReference type="RefSeq" id="WP_346074241.1">
    <property type="nucleotide sequence ID" value="NZ_BAAAHC010000024.1"/>
</dbReference>
<organism evidence="3 4">
    <name type="scientific">Saccharopolyspora thermophila</name>
    <dbReference type="NCBI Taxonomy" id="89367"/>
    <lineage>
        <taxon>Bacteria</taxon>
        <taxon>Bacillati</taxon>
        <taxon>Actinomycetota</taxon>
        <taxon>Actinomycetes</taxon>
        <taxon>Pseudonocardiales</taxon>
        <taxon>Pseudonocardiaceae</taxon>
        <taxon>Saccharopolyspora</taxon>
    </lineage>
</organism>
<name>A0ABN1DB96_9PSEU</name>
<dbReference type="Gene3D" id="1.10.3480.10">
    <property type="entry name" value="TorD-like"/>
    <property type="match status" value="1"/>
</dbReference>
<feature type="region of interest" description="Disordered" evidence="2">
    <location>
        <begin position="183"/>
        <end position="212"/>
    </location>
</feature>
<dbReference type="PANTHER" id="PTHR43680">
    <property type="entry name" value="NITRATE REDUCTASE MOLYBDENUM COFACTOR ASSEMBLY CHAPERONE"/>
    <property type="match status" value="1"/>
</dbReference>
<keyword evidence="4" id="KW-1185">Reference proteome</keyword>
<keyword evidence="1" id="KW-0534">Nitrate assimilation</keyword>
<dbReference type="InterPro" id="IPR036411">
    <property type="entry name" value="TorD-like_sf"/>
</dbReference>
<evidence type="ECO:0000313" key="4">
    <source>
        <dbReference type="Proteomes" id="UP001500220"/>
    </source>
</evidence>
<dbReference type="SUPFAM" id="SSF89155">
    <property type="entry name" value="TorD-like"/>
    <property type="match status" value="1"/>
</dbReference>
<evidence type="ECO:0008006" key="5">
    <source>
        <dbReference type="Google" id="ProtNLM"/>
    </source>
</evidence>
<dbReference type="InterPro" id="IPR020945">
    <property type="entry name" value="DMSO/NO3_reduct_chaperone"/>
</dbReference>
<dbReference type="EMBL" id="BAAAHC010000024">
    <property type="protein sequence ID" value="GAA0538910.1"/>
    <property type="molecule type" value="Genomic_DNA"/>
</dbReference>